<feature type="compositionally biased region" description="Low complexity" evidence="1">
    <location>
        <begin position="67"/>
        <end position="76"/>
    </location>
</feature>
<gene>
    <name evidence="2" type="ORF">UFOPK3974_01319</name>
</gene>
<dbReference type="AlphaFoldDB" id="A0A6J7NXF3"/>
<accession>A0A6J7NXF3</accession>
<reference evidence="2" key="1">
    <citation type="submission" date="2020-05" db="EMBL/GenBank/DDBJ databases">
        <authorList>
            <person name="Chiriac C."/>
            <person name="Salcher M."/>
            <person name="Ghai R."/>
            <person name="Kavagutti S V."/>
        </authorList>
    </citation>
    <scope>NUCLEOTIDE SEQUENCE</scope>
</reference>
<proteinExistence type="predicted"/>
<sequence>MARRPHAAATTRILVNGITAASTFGLIAMLAGQAGASGGSTSVAAAPTGVVVVTPAGATGLDASTLAPPVAGAPAAGAPPAPAAVPSTNPATVGGGATPVVRTQPAPVGGATPGPAPAPSPTNPAPSPTNPAPPAPTVVTTPPVTAPPVTTTTKAS</sequence>
<feature type="compositionally biased region" description="Low complexity" evidence="1">
    <location>
        <begin position="137"/>
        <end position="156"/>
    </location>
</feature>
<feature type="region of interest" description="Disordered" evidence="1">
    <location>
        <begin position="67"/>
        <end position="156"/>
    </location>
</feature>
<dbReference type="EMBL" id="CAFBOR010000211">
    <property type="protein sequence ID" value="CAB4997806.1"/>
    <property type="molecule type" value="Genomic_DNA"/>
</dbReference>
<organism evidence="2">
    <name type="scientific">freshwater metagenome</name>
    <dbReference type="NCBI Taxonomy" id="449393"/>
    <lineage>
        <taxon>unclassified sequences</taxon>
        <taxon>metagenomes</taxon>
        <taxon>ecological metagenomes</taxon>
    </lineage>
</organism>
<name>A0A6J7NXF3_9ZZZZ</name>
<evidence type="ECO:0000313" key="2">
    <source>
        <dbReference type="EMBL" id="CAB4997806.1"/>
    </source>
</evidence>
<feature type="compositionally biased region" description="Pro residues" evidence="1">
    <location>
        <begin position="114"/>
        <end position="136"/>
    </location>
</feature>
<protein>
    <submittedName>
        <fullName evidence="2">Unannotated protein</fullName>
    </submittedName>
</protein>
<evidence type="ECO:0000256" key="1">
    <source>
        <dbReference type="SAM" id="MobiDB-lite"/>
    </source>
</evidence>